<organism evidence="1">
    <name type="scientific">marine sediment metagenome</name>
    <dbReference type="NCBI Taxonomy" id="412755"/>
    <lineage>
        <taxon>unclassified sequences</taxon>
        <taxon>metagenomes</taxon>
        <taxon>ecological metagenomes</taxon>
    </lineage>
</organism>
<gene>
    <name evidence="1" type="ORF">S12H4_52119</name>
</gene>
<sequence>MQLDLSPKDWERIAYYLHRLAVKEPLRKMNERHAAKRLGNLIADVVSKERNKWINERQRWDKGRLEEFIFKQGKTPEEIARILGTSPEKVEKALRRFNLLQKDIRK</sequence>
<reference evidence="1" key="1">
    <citation type="journal article" date="2014" name="Front. Microbiol.">
        <title>High frequency of phylogenetically diverse reductive dehalogenase-homologous genes in deep subseafloor sedimentary metagenomes.</title>
        <authorList>
            <person name="Kawai M."/>
            <person name="Futagami T."/>
            <person name="Toyoda A."/>
            <person name="Takaki Y."/>
            <person name="Nishi S."/>
            <person name="Hori S."/>
            <person name="Arai W."/>
            <person name="Tsubouchi T."/>
            <person name="Morono Y."/>
            <person name="Uchiyama I."/>
            <person name="Ito T."/>
            <person name="Fujiyama A."/>
            <person name="Inagaki F."/>
            <person name="Takami H."/>
        </authorList>
    </citation>
    <scope>NUCLEOTIDE SEQUENCE</scope>
    <source>
        <strain evidence="1">Expedition CK06-06</strain>
    </source>
</reference>
<protein>
    <submittedName>
        <fullName evidence="1">Uncharacterized protein</fullName>
    </submittedName>
</protein>
<dbReference type="EMBL" id="BARW01033022">
    <property type="protein sequence ID" value="GAJ05330.1"/>
    <property type="molecule type" value="Genomic_DNA"/>
</dbReference>
<proteinExistence type="predicted"/>
<name>X1VEZ0_9ZZZZ</name>
<evidence type="ECO:0000313" key="1">
    <source>
        <dbReference type="EMBL" id="GAJ05330.1"/>
    </source>
</evidence>
<accession>X1VEZ0</accession>
<dbReference type="AlphaFoldDB" id="X1VEZ0"/>
<comment type="caution">
    <text evidence="1">The sequence shown here is derived from an EMBL/GenBank/DDBJ whole genome shotgun (WGS) entry which is preliminary data.</text>
</comment>